<dbReference type="Proteomes" id="UP000327157">
    <property type="component" value="Chromosome 7"/>
</dbReference>
<accession>A0A5N5F3X1</accession>
<gene>
    <name evidence="1" type="ORF">D8674_031412</name>
</gene>
<proteinExistence type="predicted"/>
<evidence type="ECO:0000313" key="1">
    <source>
        <dbReference type="EMBL" id="KAB2595962.1"/>
    </source>
</evidence>
<dbReference type="AlphaFoldDB" id="A0A5N5F3X1"/>
<keyword evidence="2" id="KW-1185">Reference proteome</keyword>
<reference evidence="2" key="2">
    <citation type="submission" date="2019-10" db="EMBL/GenBank/DDBJ databases">
        <title>A de novo genome assembly of a pear dwarfing rootstock.</title>
        <authorList>
            <person name="Wang F."/>
            <person name="Wang J."/>
            <person name="Li S."/>
            <person name="Zhang Y."/>
            <person name="Fang M."/>
            <person name="Ma L."/>
            <person name="Zhao Y."/>
            <person name="Jiang S."/>
        </authorList>
    </citation>
    <scope>NUCLEOTIDE SEQUENCE [LARGE SCALE GENOMIC DNA]</scope>
</reference>
<evidence type="ECO:0000313" key="2">
    <source>
        <dbReference type="Proteomes" id="UP000327157"/>
    </source>
</evidence>
<name>A0A5N5F3X1_9ROSA</name>
<sequence>MSQLIRSQKAMTTTPCPMTTPFTVVIIASAKMDHRPVNPIDPVGPRKNTRGPCRQLKTAKVTRMTNNHITIRYGERHRTLGMSFGPFVLCGGSLGRQYRTR</sequence>
<organism evidence="1 2">
    <name type="scientific">Pyrus ussuriensis x Pyrus communis</name>
    <dbReference type="NCBI Taxonomy" id="2448454"/>
    <lineage>
        <taxon>Eukaryota</taxon>
        <taxon>Viridiplantae</taxon>
        <taxon>Streptophyta</taxon>
        <taxon>Embryophyta</taxon>
        <taxon>Tracheophyta</taxon>
        <taxon>Spermatophyta</taxon>
        <taxon>Magnoliopsida</taxon>
        <taxon>eudicotyledons</taxon>
        <taxon>Gunneridae</taxon>
        <taxon>Pentapetalae</taxon>
        <taxon>rosids</taxon>
        <taxon>fabids</taxon>
        <taxon>Rosales</taxon>
        <taxon>Rosaceae</taxon>
        <taxon>Amygdaloideae</taxon>
        <taxon>Maleae</taxon>
        <taxon>Pyrus</taxon>
    </lineage>
</organism>
<comment type="caution">
    <text evidence="1">The sequence shown here is derived from an EMBL/GenBank/DDBJ whole genome shotgun (WGS) entry which is preliminary data.</text>
</comment>
<protein>
    <submittedName>
        <fullName evidence="1">Uncharacterized protein</fullName>
    </submittedName>
</protein>
<dbReference type="EMBL" id="SMOL01000781">
    <property type="protein sequence ID" value="KAB2595962.1"/>
    <property type="molecule type" value="Genomic_DNA"/>
</dbReference>
<reference evidence="1 2" key="3">
    <citation type="submission" date="2019-11" db="EMBL/GenBank/DDBJ databases">
        <title>A de novo genome assembly of a pear dwarfing rootstock.</title>
        <authorList>
            <person name="Wang F."/>
            <person name="Wang J."/>
            <person name="Li S."/>
            <person name="Zhang Y."/>
            <person name="Fang M."/>
            <person name="Ma L."/>
            <person name="Zhao Y."/>
            <person name="Jiang S."/>
        </authorList>
    </citation>
    <scope>NUCLEOTIDE SEQUENCE [LARGE SCALE GENOMIC DNA]</scope>
    <source>
        <strain evidence="1">S2</strain>
        <tissue evidence="1">Leaf</tissue>
    </source>
</reference>
<reference evidence="1 2" key="1">
    <citation type="submission" date="2019-09" db="EMBL/GenBank/DDBJ databases">
        <authorList>
            <person name="Ou C."/>
        </authorList>
    </citation>
    <scope>NUCLEOTIDE SEQUENCE [LARGE SCALE GENOMIC DNA]</scope>
    <source>
        <strain evidence="1">S2</strain>
        <tissue evidence="1">Leaf</tissue>
    </source>
</reference>